<protein>
    <recommendedName>
        <fullName evidence="3">Immunity protein 63 domain-containing protein</fullName>
    </recommendedName>
</protein>
<accession>A0ABT7NT42</accession>
<gene>
    <name evidence="1" type="ORF">HX018_19500</name>
</gene>
<evidence type="ECO:0008006" key="3">
    <source>
        <dbReference type="Google" id="ProtNLM"/>
    </source>
</evidence>
<reference evidence="1" key="1">
    <citation type="submission" date="2020-06" db="EMBL/GenBank/DDBJ databases">
        <authorList>
            <person name="Dong N."/>
        </authorList>
    </citation>
    <scope>NUCLEOTIDE SEQUENCE</scope>
    <source>
        <strain evidence="1">R1692</strain>
    </source>
</reference>
<reference evidence="1" key="2">
    <citation type="journal article" date="2022" name="Sci. Total Environ.">
        <title>Prevalence, transmission, and molecular epidemiology of tet(X)-positive bacteria among humans, animals, and environmental niches in China: An epidemiological, and genomic-based study.</title>
        <authorList>
            <person name="Dong N."/>
            <person name="Zeng Y."/>
            <person name="Cai C."/>
            <person name="Sun C."/>
            <person name="Lu J."/>
            <person name="Liu C."/>
            <person name="Zhou H."/>
            <person name="Sun Q."/>
            <person name="Shu L."/>
            <person name="Wang H."/>
            <person name="Wang Y."/>
            <person name="Wang S."/>
            <person name="Wu C."/>
            <person name="Chan E.W."/>
            <person name="Chen G."/>
            <person name="Shen Z."/>
            <person name="Chen S."/>
            <person name="Zhang R."/>
        </authorList>
    </citation>
    <scope>NUCLEOTIDE SEQUENCE</scope>
    <source>
        <strain evidence="1">R1692</strain>
    </source>
</reference>
<proteinExistence type="predicted"/>
<sequence>MKMISKNILVDSALIGTIHFYAYVFNNYDGHIGFGLFTNDGPKPIVYFLRSKTSRTTLHFDDEIIFWLCDQSEFSTQERRHLFKEFLDFAIRMERKASEMIFKGVKMTTLSDSREIIKYKRLYIHYQRPSISPTVRLSMEN</sequence>
<organism evidence="1 2">
    <name type="scientific">Sphingobacterium hotanense</name>
    <dbReference type="NCBI Taxonomy" id="649196"/>
    <lineage>
        <taxon>Bacteria</taxon>
        <taxon>Pseudomonadati</taxon>
        <taxon>Bacteroidota</taxon>
        <taxon>Sphingobacteriia</taxon>
        <taxon>Sphingobacteriales</taxon>
        <taxon>Sphingobacteriaceae</taxon>
        <taxon>Sphingobacterium</taxon>
    </lineage>
</organism>
<dbReference type="Proteomes" id="UP001170954">
    <property type="component" value="Unassembled WGS sequence"/>
</dbReference>
<name>A0ABT7NT42_9SPHI</name>
<keyword evidence="2" id="KW-1185">Reference proteome</keyword>
<comment type="caution">
    <text evidence="1">The sequence shown here is derived from an EMBL/GenBank/DDBJ whole genome shotgun (WGS) entry which is preliminary data.</text>
</comment>
<evidence type="ECO:0000313" key="2">
    <source>
        <dbReference type="Proteomes" id="UP001170954"/>
    </source>
</evidence>
<evidence type="ECO:0000313" key="1">
    <source>
        <dbReference type="EMBL" id="MDM1050429.1"/>
    </source>
</evidence>
<dbReference type="EMBL" id="JACAGK010000095">
    <property type="protein sequence ID" value="MDM1050429.1"/>
    <property type="molecule type" value="Genomic_DNA"/>
</dbReference>